<feature type="transmembrane region" description="Helical" evidence="1">
    <location>
        <begin position="242"/>
        <end position="260"/>
    </location>
</feature>
<dbReference type="Gene3D" id="1.10.530.10">
    <property type="match status" value="1"/>
</dbReference>
<gene>
    <name evidence="2" type="ORF">F9L04_08440</name>
</gene>
<comment type="caution">
    <text evidence="2">The sequence shown here is derived from an EMBL/GenBank/DDBJ whole genome shotgun (WGS) entry which is preliminary data.</text>
</comment>
<name>A0A6L3Z9F1_BRUAN</name>
<accession>A0A6L3Z9F1</accession>
<dbReference type="SUPFAM" id="SSF53955">
    <property type="entry name" value="Lysozyme-like"/>
    <property type="match status" value="1"/>
</dbReference>
<organism evidence="2 3">
    <name type="scientific">Brucella anthropi</name>
    <name type="common">Ochrobactrum anthropi</name>
    <dbReference type="NCBI Taxonomy" id="529"/>
    <lineage>
        <taxon>Bacteria</taxon>
        <taxon>Pseudomonadati</taxon>
        <taxon>Pseudomonadota</taxon>
        <taxon>Alphaproteobacteria</taxon>
        <taxon>Hyphomicrobiales</taxon>
        <taxon>Brucellaceae</taxon>
        <taxon>Brucella/Ochrobactrum group</taxon>
        <taxon>Brucella</taxon>
    </lineage>
</organism>
<dbReference type="Proteomes" id="UP000481876">
    <property type="component" value="Unassembled WGS sequence"/>
</dbReference>
<dbReference type="InterPro" id="IPR023346">
    <property type="entry name" value="Lysozyme-like_dom_sf"/>
</dbReference>
<protein>
    <submittedName>
        <fullName evidence="2">Glycoside hydrolase family 104 protein</fullName>
    </submittedName>
</protein>
<sequence length="279" mass="30295">MNANVATGAATLPAADKYHVYRPMLDLIGFAEGTDRKRGYNETLAYGAFTGGDVDLVSMTLQEVDALPTRMLKHPVNSFNSSALGRYQIVRTTLRTIRKTLKLPATALFDADMQDRCACYLLGLRGIDKYLAGRLSEDTLIDNLAREWASLPTISGKGAYAGQSAAVKPDRVRQALADAKRRHQEAQPLREIVVEKEIDKPVVPISVEAEIRKHADQWSWITTILGSGGAGLAALAGMDWQTVIAIGALALGGLIIALLLRRQIVCAVKDVRRAIEGVT</sequence>
<reference evidence="2 3" key="1">
    <citation type="submission" date="2019-09" db="EMBL/GenBank/DDBJ databases">
        <title>Taxonomic organization of the family Brucellaceae based on a phylogenomic approach.</title>
        <authorList>
            <person name="Leclercq S."/>
            <person name="Cloeckaert A."/>
            <person name="Zygmunt M.S."/>
        </authorList>
    </citation>
    <scope>NUCLEOTIDE SEQUENCE [LARGE SCALE GENOMIC DNA]</scope>
    <source>
        <strain evidence="2 3">LMG 3313</strain>
    </source>
</reference>
<evidence type="ECO:0000313" key="2">
    <source>
        <dbReference type="EMBL" id="KAB2771107.1"/>
    </source>
</evidence>
<keyword evidence="1" id="KW-0812">Transmembrane</keyword>
<dbReference type="AlphaFoldDB" id="A0A6L3Z9F1"/>
<keyword evidence="2" id="KW-0378">Hydrolase</keyword>
<dbReference type="EMBL" id="WBWS01000007">
    <property type="protein sequence ID" value="KAB2771107.1"/>
    <property type="molecule type" value="Genomic_DNA"/>
</dbReference>
<evidence type="ECO:0000313" key="3">
    <source>
        <dbReference type="Proteomes" id="UP000481876"/>
    </source>
</evidence>
<feature type="transmembrane region" description="Helical" evidence="1">
    <location>
        <begin position="218"/>
        <end position="236"/>
    </location>
</feature>
<keyword evidence="1" id="KW-1133">Transmembrane helix</keyword>
<proteinExistence type="predicted"/>
<dbReference type="GO" id="GO:0016787">
    <property type="term" value="F:hydrolase activity"/>
    <property type="evidence" value="ECO:0007669"/>
    <property type="project" value="UniProtKB-KW"/>
</dbReference>
<keyword evidence="1" id="KW-0472">Membrane</keyword>
<evidence type="ECO:0000256" key="1">
    <source>
        <dbReference type="SAM" id="Phobius"/>
    </source>
</evidence>